<dbReference type="InterPro" id="IPR043128">
    <property type="entry name" value="Rev_trsase/Diguanyl_cyclase"/>
</dbReference>
<dbReference type="Gene3D" id="3.20.20.450">
    <property type="entry name" value="EAL domain"/>
    <property type="match status" value="1"/>
</dbReference>
<dbReference type="InterPro" id="IPR000014">
    <property type="entry name" value="PAS"/>
</dbReference>
<comment type="catalytic activity">
    <reaction evidence="5">
        <text>3',3'-c-di-GMP + H2O = 5'-phosphoguanylyl(3'-&gt;5')guanosine + H(+)</text>
        <dbReference type="Rhea" id="RHEA:24902"/>
        <dbReference type="ChEBI" id="CHEBI:15377"/>
        <dbReference type="ChEBI" id="CHEBI:15378"/>
        <dbReference type="ChEBI" id="CHEBI:58754"/>
        <dbReference type="ChEBI" id="CHEBI:58805"/>
        <dbReference type="EC" id="3.1.4.52"/>
    </reaction>
    <physiologicalReaction direction="left-to-right" evidence="5">
        <dbReference type="Rhea" id="RHEA:24903"/>
    </physiologicalReaction>
</comment>
<dbReference type="GO" id="GO:0071732">
    <property type="term" value="P:cellular response to nitric oxide"/>
    <property type="evidence" value="ECO:0007669"/>
    <property type="project" value="UniProtKB-ARBA"/>
</dbReference>
<dbReference type="FunFam" id="3.30.70.270:FF:000001">
    <property type="entry name" value="Diguanylate cyclase domain protein"/>
    <property type="match status" value="1"/>
</dbReference>
<dbReference type="SMART" id="SM00052">
    <property type="entry name" value="EAL"/>
    <property type="match status" value="1"/>
</dbReference>
<proteinExistence type="predicted"/>
<evidence type="ECO:0000256" key="1">
    <source>
        <dbReference type="ARBA" id="ARBA00001946"/>
    </source>
</evidence>
<dbReference type="Proteomes" id="UP000192815">
    <property type="component" value="Unassembled WGS sequence"/>
</dbReference>
<dbReference type="NCBIfam" id="TIGR00254">
    <property type="entry name" value="GGDEF"/>
    <property type="match status" value="1"/>
</dbReference>
<dbReference type="SMART" id="SM00086">
    <property type="entry name" value="PAC"/>
    <property type="match status" value="2"/>
</dbReference>
<dbReference type="PANTHER" id="PTHR44757">
    <property type="entry name" value="DIGUANYLATE CYCLASE DGCP"/>
    <property type="match status" value="1"/>
</dbReference>
<dbReference type="GO" id="GO:0005886">
    <property type="term" value="C:plasma membrane"/>
    <property type="evidence" value="ECO:0007669"/>
    <property type="project" value="UniProtKB-SubCell"/>
</dbReference>
<gene>
    <name evidence="9" type="ORF">BZK31_14360</name>
</gene>
<dbReference type="SUPFAM" id="SSF141868">
    <property type="entry name" value="EAL domain-like"/>
    <property type="match status" value="1"/>
</dbReference>
<feature type="domain" description="PAS" evidence="6">
    <location>
        <begin position="161"/>
        <end position="208"/>
    </location>
</feature>
<dbReference type="InterPro" id="IPR052155">
    <property type="entry name" value="Biofilm_reg_signaling"/>
</dbReference>
<evidence type="ECO:0000256" key="3">
    <source>
        <dbReference type="ARBA" id="ARBA00012282"/>
    </source>
</evidence>
<dbReference type="InterPro" id="IPR001610">
    <property type="entry name" value="PAC"/>
</dbReference>
<dbReference type="Pfam" id="PF08447">
    <property type="entry name" value="PAS_3"/>
    <property type="match status" value="1"/>
</dbReference>
<organism evidence="9 10">
    <name type="scientific">Pseudomonas floridensis</name>
    <dbReference type="NCBI Taxonomy" id="1958950"/>
    <lineage>
        <taxon>Bacteria</taxon>
        <taxon>Pseudomonadati</taxon>
        <taxon>Pseudomonadota</taxon>
        <taxon>Gammaproteobacteria</taxon>
        <taxon>Pseudomonadales</taxon>
        <taxon>Pseudomonadaceae</taxon>
        <taxon>Pseudomonas</taxon>
    </lineage>
</organism>
<dbReference type="InterPro" id="IPR001633">
    <property type="entry name" value="EAL_dom"/>
</dbReference>
<dbReference type="InterPro" id="IPR029787">
    <property type="entry name" value="Nucleotide_cyclase"/>
</dbReference>
<dbReference type="STRING" id="1958950.BZK31_14360"/>
<evidence type="ECO:0000259" key="8">
    <source>
        <dbReference type="PROSITE" id="PS50887"/>
    </source>
</evidence>
<comment type="subcellular location">
    <subcellularLocation>
        <location evidence="2">Cell inner membrane</location>
    </subcellularLocation>
</comment>
<dbReference type="EMBL" id="MUIO01000054">
    <property type="protein sequence ID" value="ORC58598.1"/>
    <property type="molecule type" value="Genomic_DNA"/>
</dbReference>
<dbReference type="InterPro" id="IPR013655">
    <property type="entry name" value="PAS_fold_3"/>
</dbReference>
<dbReference type="Gene3D" id="2.10.70.100">
    <property type="match status" value="1"/>
</dbReference>
<dbReference type="SMART" id="SM00091">
    <property type="entry name" value="PAS"/>
    <property type="match status" value="2"/>
</dbReference>
<dbReference type="PROSITE" id="PS50883">
    <property type="entry name" value="EAL"/>
    <property type="match status" value="1"/>
</dbReference>
<dbReference type="NCBIfam" id="TIGR00229">
    <property type="entry name" value="sensory_box"/>
    <property type="match status" value="1"/>
</dbReference>
<dbReference type="InterPro" id="IPR035965">
    <property type="entry name" value="PAS-like_dom_sf"/>
</dbReference>
<dbReference type="SUPFAM" id="SSF55785">
    <property type="entry name" value="PYP-like sensor domain (PAS domain)"/>
    <property type="match status" value="2"/>
</dbReference>
<dbReference type="CDD" id="cd01948">
    <property type="entry name" value="EAL"/>
    <property type="match status" value="1"/>
</dbReference>
<dbReference type="PROSITE" id="PS50112">
    <property type="entry name" value="PAS"/>
    <property type="match status" value="1"/>
</dbReference>
<reference evidence="10" key="1">
    <citation type="submission" date="2017-02" db="EMBL/GenBank/DDBJ databases">
        <title>Pseudomonas floridae sp. nov., a novel pathogenic bacterial species isolated from tomato.</title>
        <authorList>
            <person name="Timilsina S."/>
            <person name="Vallad G.E."/>
            <person name="Jones J.B."/>
        </authorList>
    </citation>
    <scope>NUCLEOTIDE SEQUENCE [LARGE SCALE GENOMIC DNA]</scope>
    <source>
        <strain evidence="10">GEV388</strain>
    </source>
</reference>
<dbReference type="InterPro" id="IPR035919">
    <property type="entry name" value="EAL_sf"/>
</dbReference>
<evidence type="ECO:0000259" key="7">
    <source>
        <dbReference type="PROSITE" id="PS50883"/>
    </source>
</evidence>
<dbReference type="OrthoDB" id="9804951at2"/>
<dbReference type="SMART" id="SM00267">
    <property type="entry name" value="GGDEF"/>
    <property type="match status" value="1"/>
</dbReference>
<dbReference type="PANTHER" id="PTHR44757:SF2">
    <property type="entry name" value="BIOFILM ARCHITECTURE MAINTENANCE PROTEIN MBAA"/>
    <property type="match status" value="1"/>
</dbReference>
<dbReference type="Pfam" id="PF00563">
    <property type="entry name" value="EAL"/>
    <property type="match status" value="1"/>
</dbReference>
<dbReference type="PROSITE" id="PS50887">
    <property type="entry name" value="GGDEF"/>
    <property type="match status" value="1"/>
</dbReference>
<dbReference type="AlphaFoldDB" id="A0A1X0N4W9"/>
<accession>A0A1X0N4W9</accession>
<dbReference type="CDD" id="cd00130">
    <property type="entry name" value="PAS"/>
    <property type="match status" value="2"/>
</dbReference>
<evidence type="ECO:0000313" key="9">
    <source>
        <dbReference type="EMBL" id="ORC58598.1"/>
    </source>
</evidence>
<comment type="cofactor">
    <cofactor evidence="1">
        <name>Mg(2+)</name>
        <dbReference type="ChEBI" id="CHEBI:18420"/>
    </cofactor>
</comment>
<evidence type="ECO:0000259" key="6">
    <source>
        <dbReference type="PROSITE" id="PS50112"/>
    </source>
</evidence>
<dbReference type="InterPro" id="IPR000160">
    <property type="entry name" value="GGDEF_dom"/>
</dbReference>
<evidence type="ECO:0000256" key="5">
    <source>
        <dbReference type="ARBA" id="ARBA00051114"/>
    </source>
</evidence>
<feature type="domain" description="GGDEF" evidence="8">
    <location>
        <begin position="317"/>
        <end position="455"/>
    </location>
</feature>
<name>A0A1X0N4W9_9PSED</name>
<evidence type="ECO:0000313" key="10">
    <source>
        <dbReference type="Proteomes" id="UP000192815"/>
    </source>
</evidence>
<dbReference type="CDD" id="cd01949">
    <property type="entry name" value="GGDEF"/>
    <property type="match status" value="1"/>
</dbReference>
<dbReference type="EC" id="3.1.4.52" evidence="3"/>
<feature type="domain" description="EAL" evidence="7">
    <location>
        <begin position="464"/>
        <end position="721"/>
    </location>
</feature>
<keyword evidence="4" id="KW-0973">c-di-GMP</keyword>
<evidence type="ECO:0000256" key="4">
    <source>
        <dbReference type="ARBA" id="ARBA00022636"/>
    </source>
</evidence>
<dbReference type="Gene3D" id="3.30.450.20">
    <property type="entry name" value="PAS domain"/>
    <property type="match status" value="2"/>
</dbReference>
<keyword evidence="10" id="KW-1185">Reference proteome</keyword>
<dbReference type="Pfam" id="PF13426">
    <property type="entry name" value="PAS_9"/>
    <property type="match status" value="1"/>
</dbReference>
<dbReference type="SUPFAM" id="SSF55073">
    <property type="entry name" value="Nucleotide cyclase"/>
    <property type="match status" value="1"/>
</dbReference>
<evidence type="ECO:0000256" key="2">
    <source>
        <dbReference type="ARBA" id="ARBA00004533"/>
    </source>
</evidence>
<dbReference type="GO" id="GO:0071111">
    <property type="term" value="F:cyclic-guanylate-specific phosphodiesterase activity"/>
    <property type="evidence" value="ECO:0007669"/>
    <property type="project" value="UniProtKB-EC"/>
</dbReference>
<protein>
    <recommendedName>
        <fullName evidence="3">cyclic-guanylate-specific phosphodiesterase</fullName>
        <ecNumber evidence="3">3.1.4.52</ecNumber>
    </recommendedName>
</protein>
<dbReference type="Gene3D" id="3.30.70.270">
    <property type="match status" value="1"/>
</dbReference>
<dbReference type="RefSeq" id="WP_083183620.1">
    <property type="nucleotide sequence ID" value="NZ_CBCRZR010000005.1"/>
</dbReference>
<sequence>MPNSLDHPVLSATAQSSAAQIADGSVEQTLKETRDRLDLALSLAQMGTWEWDIATDRLHASARAAQLHGREAQPLDADFNQFLAGLPAAERHRMRHAYQAVLEGEQNTFQLTYRFQLRNGLSRLLESRAILYRNADGSPARLAGTLLDITQQQAQAALEASEEKFAKAFHSSPDSITITELGNGRYVEVNDGFCRLTGYTASEVLGKTVNEIGIWTDLNQRQQMIDQLREAGRVHHREMAGRNKNGDPLILDVSVEFITLNDTACLLMNARDIGQLKSAQAQIQHLAYHDPLTGLPNRALLMDRLSQQLSLLRHHRLRGALLFLDLDHFKHINDSLGHPVGDSVLNIVAARLEASVRIEDTVARLGGDEFVVLICGLEGSRHEVTHQVQELSDNLRELLAEPMFLDGHRLQVTPSIGMVLIPDDGLTPADLLKRADIALYRAKDSGRNAAQFFHSSMQKAVSQRLRMENDLRLALTRNEFHLHFQAQVDCRYESLTGAEALLRWQHPEYGLLPPDQFVQILEESGMILEVGSWVLDEACKTAGRLLKQALITEDTFLMGVNISPRQFRQTDFVERVQRSLKQHQLPASMLKLEITEGIVIQNLDDTIAKMRSLKKLGVSFAMDDFGTGYSSLTYLKRLPVDTLKIDQSFVQDATSDPNDAEIIRAIVAMAQSLNLNVIAEGVETAEQLAFLEKLGCHVYQGYLFSEPLDDPAFETLLRLKQHLRQPSLLPNP</sequence>
<dbReference type="Pfam" id="PF00990">
    <property type="entry name" value="GGDEF"/>
    <property type="match status" value="1"/>
</dbReference>
<comment type="caution">
    <text evidence="9">The sequence shown here is derived from an EMBL/GenBank/DDBJ whole genome shotgun (WGS) entry which is preliminary data.</text>
</comment>
<dbReference type="FunFam" id="3.20.20.450:FF:000001">
    <property type="entry name" value="Cyclic di-GMP phosphodiesterase yahA"/>
    <property type="match status" value="1"/>
</dbReference>